<feature type="disulfide bond" evidence="20">
    <location>
        <begin position="119"/>
        <end position="319"/>
    </location>
</feature>
<evidence type="ECO:0000256" key="9">
    <source>
        <dbReference type="ARBA" id="ARBA00022729"/>
    </source>
</evidence>
<evidence type="ECO:0000256" key="13">
    <source>
        <dbReference type="ARBA" id="ARBA00023157"/>
    </source>
</evidence>
<feature type="chain" id="PRO_5041781543" description="Peroxidase" evidence="21">
    <location>
        <begin position="23"/>
        <end position="323"/>
    </location>
</feature>
<feature type="disulfide bond" evidence="20">
    <location>
        <begin position="67"/>
        <end position="72"/>
    </location>
</feature>
<evidence type="ECO:0000256" key="14">
    <source>
        <dbReference type="ARBA" id="ARBA00023180"/>
    </source>
</evidence>
<evidence type="ECO:0000256" key="18">
    <source>
        <dbReference type="PIRSR" id="PIRSR600823-3"/>
    </source>
</evidence>
<comment type="similarity">
    <text evidence="21">Belongs to the peroxidase family. Classical plant (class III) peroxidase subfamily.</text>
</comment>
<evidence type="ECO:0000256" key="5">
    <source>
        <dbReference type="ARBA" id="ARBA00022525"/>
    </source>
</evidence>
<dbReference type="PROSITE" id="PS00435">
    <property type="entry name" value="PEROXIDASE_1"/>
    <property type="match status" value="1"/>
</dbReference>
<evidence type="ECO:0000256" key="15">
    <source>
        <dbReference type="ARBA" id="ARBA00023324"/>
    </source>
</evidence>
<evidence type="ECO:0000256" key="8">
    <source>
        <dbReference type="ARBA" id="ARBA00022723"/>
    </source>
</evidence>
<feature type="binding site" evidence="18">
    <location>
        <position position="192"/>
    </location>
    <ligand>
        <name>Ca(2+)</name>
        <dbReference type="ChEBI" id="CHEBI:29108"/>
        <label>2</label>
    </ligand>
</feature>
<dbReference type="Proteomes" id="UP000077755">
    <property type="component" value="Chromosome 2"/>
</dbReference>
<evidence type="ECO:0000256" key="16">
    <source>
        <dbReference type="PIRSR" id="PIRSR600823-1"/>
    </source>
</evidence>
<keyword evidence="7 21" id="KW-0349">Heme</keyword>
<evidence type="ECO:0000313" key="24">
    <source>
        <dbReference type="Proteomes" id="UP000077755"/>
    </source>
</evidence>
<comment type="function">
    <text evidence="2">Removal of H(2)O(2), oxidation of toxic reductants, biosynthesis and degradation of lignin, suberization, auxin catabolism, response to environmental stresses such as wounding, pathogen attack and oxidative stress. These functions might be dependent on each isozyme/isoform in each plant tissue.</text>
</comment>
<feature type="disulfide bond" evidence="20">
    <location>
        <begin position="34"/>
        <end position="113"/>
    </location>
</feature>
<dbReference type="InterPro" id="IPR019793">
    <property type="entry name" value="Peroxidases_heam-ligand_BS"/>
</dbReference>
<feature type="site" description="Transition state stabilizer" evidence="19">
    <location>
        <position position="61"/>
    </location>
</feature>
<dbReference type="GO" id="GO:0140825">
    <property type="term" value="F:lactoperoxidase activity"/>
    <property type="evidence" value="ECO:0007669"/>
    <property type="project" value="UniProtKB-EC"/>
</dbReference>
<comment type="similarity">
    <text evidence="3">Belongs to the peroxidase family. Ascorbate peroxidase subfamily.</text>
</comment>
<reference evidence="23" key="2">
    <citation type="submission" date="2022-03" db="EMBL/GenBank/DDBJ databases">
        <title>Draft title - Genomic analysis of global carrot germplasm unveils the trajectory of domestication and the origin of high carotenoid orange carrot.</title>
        <authorList>
            <person name="Iorizzo M."/>
            <person name="Ellison S."/>
            <person name="Senalik D."/>
            <person name="Macko-Podgorni A."/>
            <person name="Grzebelus D."/>
            <person name="Bostan H."/>
            <person name="Rolling W."/>
            <person name="Curaba J."/>
            <person name="Simon P."/>
        </authorList>
    </citation>
    <scope>NUCLEOTIDE SEQUENCE</scope>
    <source>
        <tissue evidence="23">Leaf</tissue>
    </source>
</reference>
<feature type="active site" description="Proton acceptor" evidence="16">
    <location>
        <position position="65"/>
    </location>
</feature>
<feature type="binding site" evidence="18">
    <location>
        <position position="250"/>
    </location>
    <ligand>
        <name>Ca(2+)</name>
        <dbReference type="ChEBI" id="CHEBI:29108"/>
        <label>2</label>
    </ligand>
</feature>
<evidence type="ECO:0000256" key="20">
    <source>
        <dbReference type="PIRSR" id="PIRSR600823-5"/>
    </source>
</evidence>
<dbReference type="KEGG" id="dcr:108208381"/>
<sequence>MAASKISAVWLLLALVIAMANGQGLKVGFYVKTCPSVESIVKKTIDDVIAVSPSLGGPLLRMHFHDCFVRGCDGSVLLNSTQDSQAEKDSIPNLSLRGYQIIDRAKSAVEKECPDVVSCADIVALVARDVTVALKGPSWNVETGRRDGRVSISNEALTNLPSPFSNITTLIQGWQRKGLTPKDLVVLSGSHTIGTSHCPAFTNRLYNFTGKGDTDPSLDSNYIAELKKKCAPNDQTTLVEMDPGSFKTFDKNYYALVRKRRGLFQSDSALLNSSKTRIYVRHQAEHFKSSFFEDFGNSMVKMGRIEVLTGSAGEIRKVCGRVN</sequence>
<keyword evidence="12 18" id="KW-0408">Iron</keyword>
<feature type="signal peptide" evidence="21">
    <location>
        <begin position="1"/>
        <end position="22"/>
    </location>
</feature>
<dbReference type="GO" id="GO:0006979">
    <property type="term" value="P:response to oxidative stress"/>
    <property type="evidence" value="ECO:0007669"/>
    <property type="project" value="UniProtKB-UniRule"/>
</dbReference>
<keyword evidence="11 21" id="KW-0560">Oxidoreductase</keyword>
<dbReference type="PROSITE" id="PS50873">
    <property type="entry name" value="PEROXIDASE_4"/>
    <property type="match status" value="1"/>
</dbReference>
<dbReference type="InterPro" id="IPR019794">
    <property type="entry name" value="Peroxidases_AS"/>
</dbReference>
<keyword evidence="5 21" id="KW-0964">Secreted</keyword>
<evidence type="ECO:0000256" key="19">
    <source>
        <dbReference type="PIRSR" id="PIRSR600823-4"/>
    </source>
</evidence>
<dbReference type="PANTHER" id="PTHR31235">
    <property type="entry name" value="PEROXIDASE 25-RELATED"/>
    <property type="match status" value="1"/>
</dbReference>
<comment type="catalytic activity">
    <reaction evidence="1 21">
        <text>2 a phenolic donor + H2O2 = 2 a phenolic radical donor + 2 H2O</text>
        <dbReference type="Rhea" id="RHEA:56136"/>
        <dbReference type="ChEBI" id="CHEBI:15377"/>
        <dbReference type="ChEBI" id="CHEBI:16240"/>
        <dbReference type="ChEBI" id="CHEBI:139520"/>
        <dbReference type="ChEBI" id="CHEBI:139521"/>
        <dbReference type="EC" id="1.11.1.7"/>
    </reaction>
</comment>
<evidence type="ECO:0000256" key="21">
    <source>
        <dbReference type="RuleBase" id="RU362060"/>
    </source>
</evidence>
<dbReference type="GO" id="GO:0046872">
    <property type="term" value="F:metal ion binding"/>
    <property type="evidence" value="ECO:0007669"/>
    <property type="project" value="UniProtKB-UniRule"/>
</dbReference>
<evidence type="ECO:0000256" key="7">
    <source>
        <dbReference type="ARBA" id="ARBA00022617"/>
    </source>
</evidence>
<dbReference type="InterPro" id="IPR002016">
    <property type="entry name" value="Haem_peroxidase"/>
</dbReference>
<dbReference type="FunFam" id="1.10.420.10:FF:000008">
    <property type="entry name" value="Peroxidase"/>
    <property type="match status" value="1"/>
</dbReference>
<evidence type="ECO:0000313" key="23">
    <source>
        <dbReference type="EMBL" id="WOG89938.1"/>
    </source>
</evidence>
<organism evidence="23 24">
    <name type="scientific">Daucus carota subsp. sativus</name>
    <name type="common">Carrot</name>
    <dbReference type="NCBI Taxonomy" id="79200"/>
    <lineage>
        <taxon>Eukaryota</taxon>
        <taxon>Viridiplantae</taxon>
        <taxon>Streptophyta</taxon>
        <taxon>Embryophyta</taxon>
        <taxon>Tracheophyta</taxon>
        <taxon>Spermatophyta</taxon>
        <taxon>Magnoliopsida</taxon>
        <taxon>eudicotyledons</taxon>
        <taxon>Gunneridae</taxon>
        <taxon>Pentapetalae</taxon>
        <taxon>asterids</taxon>
        <taxon>campanulids</taxon>
        <taxon>Apiales</taxon>
        <taxon>Apiaceae</taxon>
        <taxon>Apioideae</taxon>
        <taxon>Scandiceae</taxon>
        <taxon>Daucinae</taxon>
        <taxon>Daucus</taxon>
        <taxon>Daucus sect. Daucus</taxon>
    </lineage>
</organism>
<dbReference type="CDD" id="cd00693">
    <property type="entry name" value="secretory_peroxidase"/>
    <property type="match status" value="1"/>
</dbReference>
<evidence type="ECO:0000256" key="12">
    <source>
        <dbReference type="ARBA" id="ARBA00023004"/>
    </source>
</evidence>
<dbReference type="Pfam" id="PF00141">
    <property type="entry name" value="peroxidase"/>
    <property type="match status" value="1"/>
</dbReference>
<dbReference type="GO" id="GO:0005576">
    <property type="term" value="C:extracellular region"/>
    <property type="evidence" value="ECO:0007669"/>
    <property type="project" value="UniProtKB-SubCell"/>
</dbReference>
<reference evidence="23" key="1">
    <citation type="journal article" date="2016" name="Nat. Genet.">
        <title>A high-quality carrot genome assembly provides new insights into carotenoid accumulation and asterid genome evolution.</title>
        <authorList>
            <person name="Iorizzo M."/>
            <person name="Ellison S."/>
            <person name="Senalik D."/>
            <person name="Zeng P."/>
            <person name="Satapoomin P."/>
            <person name="Huang J."/>
            <person name="Bowman M."/>
            <person name="Iovene M."/>
            <person name="Sanseverino W."/>
            <person name="Cavagnaro P."/>
            <person name="Yildiz M."/>
            <person name="Macko-Podgorni A."/>
            <person name="Moranska E."/>
            <person name="Grzebelus E."/>
            <person name="Grzebelus D."/>
            <person name="Ashrafi H."/>
            <person name="Zheng Z."/>
            <person name="Cheng S."/>
            <person name="Spooner D."/>
            <person name="Van Deynze A."/>
            <person name="Simon P."/>
        </authorList>
    </citation>
    <scope>NUCLEOTIDE SEQUENCE</scope>
    <source>
        <tissue evidence="23">Leaf</tissue>
    </source>
</reference>
<evidence type="ECO:0000256" key="1">
    <source>
        <dbReference type="ARBA" id="ARBA00000189"/>
    </source>
</evidence>
<dbReference type="EC" id="1.11.1.7" evidence="4 21"/>
<feature type="disulfide bond" evidence="20">
    <location>
        <begin position="198"/>
        <end position="230"/>
    </location>
</feature>
<keyword evidence="10 18" id="KW-0106">Calcium</keyword>
<keyword evidence="13 20" id="KW-1015">Disulfide bond</keyword>
<dbReference type="AlphaFoldDB" id="A0AAF1AP44"/>
<feature type="binding site" evidence="18">
    <location>
        <position position="242"/>
    </location>
    <ligand>
        <name>Ca(2+)</name>
        <dbReference type="ChEBI" id="CHEBI:29108"/>
        <label>2</label>
    </ligand>
</feature>
<protein>
    <recommendedName>
        <fullName evidence="4 21">Peroxidase</fullName>
        <ecNumber evidence="4 21">1.11.1.7</ecNumber>
    </recommendedName>
</protein>
<dbReference type="InterPro" id="IPR033905">
    <property type="entry name" value="Secretory_peroxidase"/>
</dbReference>
<evidence type="ECO:0000256" key="2">
    <source>
        <dbReference type="ARBA" id="ARBA00002322"/>
    </source>
</evidence>
<evidence type="ECO:0000256" key="10">
    <source>
        <dbReference type="ARBA" id="ARBA00022837"/>
    </source>
</evidence>
<feature type="binding site" evidence="18">
    <location>
        <position position="87"/>
    </location>
    <ligand>
        <name>Ca(2+)</name>
        <dbReference type="ChEBI" id="CHEBI:29108"/>
        <label>1</label>
    </ligand>
</feature>
<feature type="binding site" evidence="18">
    <location>
        <position position="71"/>
    </location>
    <ligand>
        <name>Ca(2+)</name>
        <dbReference type="ChEBI" id="CHEBI:29108"/>
        <label>1</label>
    </ligand>
</feature>
<dbReference type="InterPro" id="IPR000823">
    <property type="entry name" value="Peroxidase_pln"/>
</dbReference>
<accession>A0AAF1AP44</accession>
<keyword evidence="14" id="KW-0325">Glycoprotein</keyword>
<feature type="binding site" evidence="18">
    <location>
        <position position="73"/>
    </location>
    <ligand>
        <name>Ca(2+)</name>
        <dbReference type="ChEBI" id="CHEBI:29108"/>
        <label>1</label>
    </ligand>
</feature>
<dbReference type="GO" id="GO:0020037">
    <property type="term" value="F:heme binding"/>
    <property type="evidence" value="ECO:0007669"/>
    <property type="project" value="UniProtKB-UniRule"/>
</dbReference>
<feature type="binding site" evidence="18">
    <location>
        <position position="75"/>
    </location>
    <ligand>
        <name>Ca(2+)</name>
        <dbReference type="ChEBI" id="CHEBI:29108"/>
        <label>1</label>
    </ligand>
</feature>
<dbReference type="GO" id="GO:0042744">
    <property type="term" value="P:hydrogen peroxide catabolic process"/>
    <property type="evidence" value="ECO:0007669"/>
    <property type="project" value="UniProtKB-KW"/>
</dbReference>
<name>A0AAF1AP44_DAUCS</name>
<dbReference type="EMBL" id="CP093344">
    <property type="protein sequence ID" value="WOG89938.1"/>
    <property type="molecule type" value="Genomic_DNA"/>
</dbReference>
<keyword evidence="9 21" id="KW-0732">Signal</keyword>
<evidence type="ECO:0000256" key="6">
    <source>
        <dbReference type="ARBA" id="ARBA00022559"/>
    </source>
</evidence>
<comment type="cofactor">
    <cofactor evidence="18 21">
        <name>Ca(2+)</name>
        <dbReference type="ChEBI" id="CHEBI:29108"/>
    </cofactor>
    <text evidence="18 21">Binds 2 calcium ions per subunit.</text>
</comment>
<keyword evidence="15 21" id="KW-0376">Hydrogen peroxide</keyword>
<comment type="cofactor">
    <cofactor evidence="18 21">
        <name>heme b</name>
        <dbReference type="ChEBI" id="CHEBI:60344"/>
    </cofactor>
    <text evidence="18 21">Binds 1 heme b (iron(II)-protoporphyrin IX) group per subunit.</text>
</comment>
<evidence type="ECO:0000256" key="11">
    <source>
        <dbReference type="ARBA" id="ARBA00023002"/>
    </source>
</evidence>
<keyword evidence="6 21" id="KW-0575">Peroxidase</keyword>
<dbReference type="PRINTS" id="PR00458">
    <property type="entry name" value="PEROXIDASE"/>
</dbReference>
<comment type="subcellular location">
    <subcellularLocation>
        <location evidence="21">Secreted</location>
    </subcellularLocation>
</comment>
<feature type="binding site" description="axial binding residue" evidence="18">
    <location>
        <position position="191"/>
    </location>
    <ligand>
        <name>heme b</name>
        <dbReference type="ChEBI" id="CHEBI:60344"/>
    </ligand>
    <ligandPart>
        <name>Fe</name>
        <dbReference type="ChEBI" id="CHEBI:18248"/>
    </ligandPart>
</feature>
<dbReference type="InterPro" id="IPR010255">
    <property type="entry name" value="Haem_peroxidase_sf"/>
</dbReference>
<feature type="binding site" evidence="17">
    <location>
        <position position="161"/>
    </location>
    <ligand>
        <name>substrate</name>
    </ligand>
</feature>
<keyword evidence="24" id="KW-1185">Reference proteome</keyword>
<dbReference type="Gene3D" id="1.10.520.10">
    <property type="match status" value="1"/>
</dbReference>
<keyword evidence="8 18" id="KW-0479">Metal-binding</keyword>
<dbReference type="PRINTS" id="PR00461">
    <property type="entry name" value="PLPEROXIDASE"/>
</dbReference>
<evidence type="ECO:0000256" key="3">
    <source>
        <dbReference type="ARBA" id="ARBA00006873"/>
    </source>
</evidence>
<evidence type="ECO:0000256" key="17">
    <source>
        <dbReference type="PIRSR" id="PIRSR600823-2"/>
    </source>
</evidence>
<evidence type="ECO:0000259" key="22">
    <source>
        <dbReference type="PROSITE" id="PS50873"/>
    </source>
</evidence>
<gene>
    <name evidence="23" type="ORF">DCAR_0209179</name>
</gene>
<proteinExistence type="inferred from homology"/>
<dbReference type="SUPFAM" id="SSF48113">
    <property type="entry name" value="Heme-dependent peroxidases"/>
    <property type="match status" value="1"/>
</dbReference>
<evidence type="ECO:0000256" key="4">
    <source>
        <dbReference type="ARBA" id="ARBA00012313"/>
    </source>
</evidence>
<feature type="binding site" evidence="18">
    <location>
        <position position="66"/>
    </location>
    <ligand>
        <name>Ca(2+)</name>
        <dbReference type="ChEBI" id="CHEBI:29108"/>
        <label>1</label>
    </ligand>
</feature>
<feature type="domain" description="Plant heme peroxidase family profile" evidence="22">
    <location>
        <begin position="24"/>
        <end position="323"/>
    </location>
</feature>
<dbReference type="PROSITE" id="PS00436">
    <property type="entry name" value="PEROXIDASE_2"/>
    <property type="match status" value="1"/>
</dbReference>
<dbReference type="FunFam" id="1.10.520.10:FF:000001">
    <property type="entry name" value="Peroxidase"/>
    <property type="match status" value="1"/>
</dbReference>
<dbReference type="Gene3D" id="1.10.420.10">
    <property type="entry name" value="Peroxidase, domain 2"/>
    <property type="match status" value="1"/>
</dbReference>
<feature type="binding site" evidence="18">
    <location>
        <position position="69"/>
    </location>
    <ligand>
        <name>Ca(2+)</name>
        <dbReference type="ChEBI" id="CHEBI:29108"/>
        <label>1</label>
    </ligand>
</feature>